<keyword evidence="2" id="KW-0472">Membrane</keyword>
<dbReference type="RefSeq" id="WP_146652270.1">
    <property type="nucleotide sequence ID" value="NZ_CP012333.1"/>
</dbReference>
<accession>A0A0K1Q5V2</accession>
<dbReference type="AlphaFoldDB" id="A0A0K1Q5V2"/>
<keyword evidence="2" id="KW-0812">Transmembrane</keyword>
<proteinExistence type="predicted"/>
<name>A0A0K1Q5V2_9BACT</name>
<organism evidence="3 4">
    <name type="scientific">Labilithrix luteola</name>
    <dbReference type="NCBI Taxonomy" id="1391654"/>
    <lineage>
        <taxon>Bacteria</taxon>
        <taxon>Pseudomonadati</taxon>
        <taxon>Myxococcota</taxon>
        <taxon>Polyangia</taxon>
        <taxon>Polyangiales</taxon>
        <taxon>Labilitrichaceae</taxon>
        <taxon>Labilithrix</taxon>
    </lineage>
</organism>
<dbReference type="InterPro" id="IPR011990">
    <property type="entry name" value="TPR-like_helical_dom_sf"/>
</dbReference>
<evidence type="ECO:0000313" key="3">
    <source>
        <dbReference type="EMBL" id="AKV01109.1"/>
    </source>
</evidence>
<evidence type="ECO:0000313" key="4">
    <source>
        <dbReference type="Proteomes" id="UP000064967"/>
    </source>
</evidence>
<dbReference type="Proteomes" id="UP000064967">
    <property type="component" value="Chromosome"/>
</dbReference>
<evidence type="ECO:0000256" key="1">
    <source>
        <dbReference type="SAM" id="MobiDB-lite"/>
    </source>
</evidence>
<feature type="region of interest" description="Disordered" evidence="1">
    <location>
        <begin position="149"/>
        <end position="177"/>
    </location>
</feature>
<sequence length="276" mass="29185">MKQPERLLNSGSPRARELLASLAEDVPPDPTGGAERVLRALDVPPGLAPRPSRPKGLAFRRYVPLAAIVSVIGLTTFSALVVVDSRAPKSTSVVHPVDTAPNQAPIQVPIQVTGEATPSPGPNAVAEPTAVSAPSVDVHALASAPSPAVTVDPGAVRPAPLPPRTARNVPTTATHEPAPARETADELQLLEHAQAAAARGRADEALALVAEHRREFPRGSFLVEMSVIEVEALARQGRIDEAAARGERLLESHPASPYARRVEAVIRLRDRKDMPR</sequence>
<dbReference type="EMBL" id="CP012333">
    <property type="protein sequence ID" value="AKV01109.1"/>
    <property type="molecule type" value="Genomic_DNA"/>
</dbReference>
<keyword evidence="4" id="KW-1185">Reference proteome</keyword>
<dbReference type="KEGG" id="llu:AKJ09_07772"/>
<protein>
    <submittedName>
        <fullName evidence="3">Uncharacterized protein</fullName>
    </submittedName>
</protein>
<evidence type="ECO:0000256" key="2">
    <source>
        <dbReference type="SAM" id="Phobius"/>
    </source>
</evidence>
<gene>
    <name evidence="3" type="ORF">AKJ09_07772</name>
</gene>
<dbReference type="Gene3D" id="1.25.40.10">
    <property type="entry name" value="Tetratricopeptide repeat domain"/>
    <property type="match status" value="1"/>
</dbReference>
<dbReference type="STRING" id="1391654.AKJ09_07772"/>
<feature type="transmembrane region" description="Helical" evidence="2">
    <location>
        <begin position="62"/>
        <end position="83"/>
    </location>
</feature>
<reference evidence="3 4" key="1">
    <citation type="submission" date="2015-08" db="EMBL/GenBank/DDBJ databases">
        <authorList>
            <person name="Babu N.S."/>
            <person name="Beckwith C.J."/>
            <person name="Beseler K.G."/>
            <person name="Brison A."/>
            <person name="Carone J.V."/>
            <person name="Caskin T.P."/>
            <person name="Diamond M."/>
            <person name="Durham M.E."/>
            <person name="Foxe J.M."/>
            <person name="Go M."/>
            <person name="Henderson B.A."/>
            <person name="Jones I.B."/>
            <person name="McGettigan J.A."/>
            <person name="Micheletti S.J."/>
            <person name="Nasrallah M.E."/>
            <person name="Ortiz D."/>
            <person name="Piller C.R."/>
            <person name="Privatt S.R."/>
            <person name="Schneider S.L."/>
            <person name="Sharp S."/>
            <person name="Smith T.C."/>
            <person name="Stanton J.D."/>
            <person name="Ullery H.E."/>
            <person name="Wilson R.J."/>
            <person name="Serrano M.G."/>
            <person name="Buck G."/>
            <person name="Lee V."/>
            <person name="Wang Y."/>
            <person name="Carvalho R."/>
            <person name="Voegtly L."/>
            <person name="Shi R."/>
            <person name="Duckworth R."/>
            <person name="Johnson A."/>
            <person name="Loviza R."/>
            <person name="Walstead R."/>
            <person name="Shah Z."/>
            <person name="Kiflezghi M."/>
            <person name="Wade K."/>
            <person name="Ball S.L."/>
            <person name="Bradley K.W."/>
            <person name="Asai D.J."/>
            <person name="Bowman C.A."/>
            <person name="Russell D.A."/>
            <person name="Pope W.H."/>
            <person name="Jacobs-Sera D."/>
            <person name="Hendrix R.W."/>
            <person name="Hatfull G.F."/>
        </authorList>
    </citation>
    <scope>NUCLEOTIDE SEQUENCE [LARGE SCALE GENOMIC DNA]</scope>
    <source>
        <strain evidence="3 4">DSM 27648</strain>
    </source>
</reference>
<keyword evidence="2" id="KW-1133">Transmembrane helix</keyword>